<keyword evidence="1" id="KW-0472">Membrane</keyword>
<reference evidence="2" key="1">
    <citation type="submission" date="2022-08" db="EMBL/GenBank/DDBJ databases">
        <authorList>
            <person name="Deng Y."/>
            <person name="Han X.-F."/>
            <person name="Zhang Y.-Q."/>
        </authorList>
    </citation>
    <scope>NUCLEOTIDE SEQUENCE</scope>
    <source>
        <strain evidence="2">CPCC 205716</strain>
    </source>
</reference>
<comment type="caution">
    <text evidence="2">The sequence shown here is derived from an EMBL/GenBank/DDBJ whole genome shotgun (WGS) entry which is preliminary data.</text>
</comment>
<keyword evidence="1" id="KW-1133">Transmembrane helix</keyword>
<accession>A0ABT2GAR2</accession>
<evidence type="ECO:0000313" key="2">
    <source>
        <dbReference type="EMBL" id="MCS5713279.1"/>
    </source>
</evidence>
<sequence>MTPPFPPTRPARRPPPGWPFWLAFVLLLVPGLIALSALGGAQDAAAERLAQQRDVVDRSAVLTGSLVDVETNSGLPVNTGLYEVVVPDARGGAGTTVTLGGDEHWGFPPDPEHPARLDFLVVQGDPPVAIAHGPVGSVAPVTPATVADAEQGVSTTRTVWIVAVVVFWTAFVTLPALAIVFSVRRRRTRLAVRRMPAPRL</sequence>
<dbReference type="Proteomes" id="UP001165580">
    <property type="component" value="Unassembled WGS sequence"/>
</dbReference>
<feature type="transmembrane region" description="Helical" evidence="1">
    <location>
        <begin position="159"/>
        <end position="183"/>
    </location>
</feature>
<keyword evidence="3" id="KW-1185">Reference proteome</keyword>
<gene>
    <name evidence="2" type="ORF">NVV95_01795</name>
</gene>
<name>A0ABT2GAR2_9MICO</name>
<proteinExistence type="predicted"/>
<dbReference type="RefSeq" id="WP_259484824.1">
    <property type="nucleotide sequence ID" value="NZ_JANTEZ010000001.1"/>
</dbReference>
<keyword evidence="1" id="KW-0812">Transmembrane</keyword>
<dbReference type="EMBL" id="JANTEZ010000001">
    <property type="protein sequence ID" value="MCS5713279.1"/>
    <property type="molecule type" value="Genomic_DNA"/>
</dbReference>
<protein>
    <submittedName>
        <fullName evidence="2">Uncharacterized protein</fullName>
    </submittedName>
</protein>
<evidence type="ECO:0000313" key="3">
    <source>
        <dbReference type="Proteomes" id="UP001165580"/>
    </source>
</evidence>
<organism evidence="2 3">
    <name type="scientific">Herbiconiux gentiana</name>
    <dbReference type="NCBI Taxonomy" id="2970912"/>
    <lineage>
        <taxon>Bacteria</taxon>
        <taxon>Bacillati</taxon>
        <taxon>Actinomycetota</taxon>
        <taxon>Actinomycetes</taxon>
        <taxon>Micrococcales</taxon>
        <taxon>Microbacteriaceae</taxon>
        <taxon>Herbiconiux</taxon>
    </lineage>
</organism>
<evidence type="ECO:0000256" key="1">
    <source>
        <dbReference type="SAM" id="Phobius"/>
    </source>
</evidence>